<dbReference type="SUPFAM" id="SSF56024">
    <property type="entry name" value="Phospholipase D/nuclease"/>
    <property type="match status" value="1"/>
</dbReference>
<dbReference type="Proteomes" id="UP000255515">
    <property type="component" value="Unassembled WGS sequence"/>
</dbReference>
<dbReference type="InterPro" id="IPR025200">
    <property type="entry name" value="PPK_C_dom2"/>
</dbReference>
<dbReference type="GO" id="GO:0008976">
    <property type="term" value="F:polyphosphate kinase activity"/>
    <property type="evidence" value="ECO:0007669"/>
    <property type="project" value="UniProtKB-EC"/>
</dbReference>
<dbReference type="AlphaFoldDB" id="A0A380ZUS0"/>
<dbReference type="PANTHER" id="PTHR30218">
    <property type="entry name" value="POLYPHOSPHATE KINASE"/>
    <property type="match status" value="1"/>
</dbReference>
<feature type="domain" description="Polyphosphate kinase C-terminal" evidence="1">
    <location>
        <begin position="1"/>
        <end position="70"/>
    </location>
</feature>
<dbReference type="EC" id="2.7.4.1" evidence="2"/>
<proteinExistence type="predicted"/>
<sequence>MYFYNAGEENMYISSADWMTRNLDNRIEAAVPILKKELKKELKDILKLQLSDNVKARILNKALDNEYVKNDLPPVVHR</sequence>
<protein>
    <submittedName>
        <fullName evidence="2">Polyphosphate kinase</fullName>
        <ecNumber evidence="2">2.7.4.1</ecNumber>
    </submittedName>
</protein>
<dbReference type="GO" id="GO:0009358">
    <property type="term" value="C:polyphosphate kinase complex"/>
    <property type="evidence" value="ECO:0007669"/>
    <property type="project" value="InterPro"/>
</dbReference>
<evidence type="ECO:0000313" key="2">
    <source>
        <dbReference type="EMBL" id="SUV53102.1"/>
    </source>
</evidence>
<organism evidence="2 3">
    <name type="scientific">Bergeyella zoohelcum</name>
    <dbReference type="NCBI Taxonomy" id="1015"/>
    <lineage>
        <taxon>Bacteria</taxon>
        <taxon>Pseudomonadati</taxon>
        <taxon>Bacteroidota</taxon>
        <taxon>Flavobacteriia</taxon>
        <taxon>Flavobacteriales</taxon>
        <taxon>Weeksellaceae</taxon>
        <taxon>Bergeyella</taxon>
    </lineage>
</organism>
<dbReference type="PANTHER" id="PTHR30218:SF0">
    <property type="entry name" value="POLYPHOSPHATE KINASE"/>
    <property type="match status" value="1"/>
</dbReference>
<dbReference type="Gene3D" id="3.30.870.10">
    <property type="entry name" value="Endonuclease Chain A"/>
    <property type="match status" value="1"/>
</dbReference>
<accession>A0A380ZUS0</accession>
<dbReference type="EMBL" id="UFTJ01000004">
    <property type="protein sequence ID" value="SUV53102.1"/>
    <property type="molecule type" value="Genomic_DNA"/>
</dbReference>
<name>A0A380ZUS0_9FLAO</name>
<evidence type="ECO:0000259" key="1">
    <source>
        <dbReference type="Pfam" id="PF13090"/>
    </source>
</evidence>
<dbReference type="Pfam" id="PF13090">
    <property type="entry name" value="PP_kinase_C"/>
    <property type="match status" value="1"/>
</dbReference>
<dbReference type="GO" id="GO:0006799">
    <property type="term" value="P:polyphosphate biosynthetic process"/>
    <property type="evidence" value="ECO:0007669"/>
    <property type="project" value="InterPro"/>
</dbReference>
<dbReference type="InterPro" id="IPR003414">
    <property type="entry name" value="PP_kinase"/>
</dbReference>
<keyword evidence="2" id="KW-0418">Kinase</keyword>
<keyword evidence="2" id="KW-0808">Transferase</keyword>
<evidence type="ECO:0000313" key="3">
    <source>
        <dbReference type="Proteomes" id="UP000255515"/>
    </source>
</evidence>
<gene>
    <name evidence="2" type="primary">ppk_2</name>
    <name evidence="2" type="ORF">NCTC11661_02249</name>
</gene>
<reference evidence="2 3" key="1">
    <citation type="submission" date="2018-06" db="EMBL/GenBank/DDBJ databases">
        <authorList>
            <consortium name="Pathogen Informatics"/>
            <person name="Doyle S."/>
        </authorList>
    </citation>
    <scope>NUCLEOTIDE SEQUENCE [LARGE SCALE GENOMIC DNA]</scope>
    <source>
        <strain evidence="2 3">NCTC11661</strain>
    </source>
</reference>